<evidence type="ECO:0000256" key="1">
    <source>
        <dbReference type="ARBA" id="ARBA00000085"/>
    </source>
</evidence>
<proteinExistence type="predicted"/>
<dbReference type="InterPro" id="IPR003594">
    <property type="entry name" value="HATPase_dom"/>
</dbReference>
<dbReference type="CDD" id="cd00082">
    <property type="entry name" value="HisKA"/>
    <property type="match status" value="1"/>
</dbReference>
<dbReference type="GO" id="GO:0000155">
    <property type="term" value="F:phosphorelay sensor kinase activity"/>
    <property type="evidence" value="ECO:0007669"/>
    <property type="project" value="InterPro"/>
</dbReference>
<dbReference type="EMBL" id="VLLG01000004">
    <property type="protein sequence ID" value="TWI86279.1"/>
    <property type="molecule type" value="Genomic_DNA"/>
</dbReference>
<sequence>MLQNLLTSRPRLRQLEAEIDTLKADLAQKETFIQCWAHDMNMPLSSMSVVLEGLKGLRDTEDLLDALDTVKNGILALNGLYNNIWDIARGGTDELKLEVIDVEKWLMNTAGLYKPLAEGKGLQYEVVISSRAPVTVTTDRLRLTRILSNLITNAIKFTQEGRVTIKGYLESGLLHIDVADTGPGIPDGKMEDIFAPFVRLNKKMPGCGLGLAIVTMNMKGLGGVLKVHSIEGKGSTFTFNAPSLKVT</sequence>
<evidence type="ECO:0000313" key="9">
    <source>
        <dbReference type="Proteomes" id="UP000316778"/>
    </source>
</evidence>
<comment type="catalytic activity">
    <reaction evidence="1">
        <text>ATP + protein L-histidine = ADP + protein N-phospho-L-histidine.</text>
        <dbReference type="EC" id="2.7.13.3"/>
    </reaction>
</comment>
<name>A0A562SY53_CHIJA</name>
<dbReference type="InterPro" id="IPR036097">
    <property type="entry name" value="HisK_dim/P_sf"/>
</dbReference>
<accession>A0A562SY53</accession>
<evidence type="ECO:0000256" key="4">
    <source>
        <dbReference type="ARBA" id="ARBA00022679"/>
    </source>
</evidence>
<dbReference type="SUPFAM" id="SSF55874">
    <property type="entry name" value="ATPase domain of HSP90 chaperone/DNA topoisomerase II/histidine kinase"/>
    <property type="match status" value="1"/>
</dbReference>
<evidence type="ECO:0000256" key="2">
    <source>
        <dbReference type="ARBA" id="ARBA00012438"/>
    </source>
</evidence>
<reference evidence="8 9" key="1">
    <citation type="journal article" date="2013" name="Stand. Genomic Sci.">
        <title>Genomic Encyclopedia of Type Strains, Phase I: The one thousand microbial genomes (KMG-I) project.</title>
        <authorList>
            <person name="Kyrpides N.C."/>
            <person name="Woyke T."/>
            <person name="Eisen J.A."/>
            <person name="Garrity G."/>
            <person name="Lilburn T.G."/>
            <person name="Beck B.J."/>
            <person name="Whitman W.B."/>
            <person name="Hugenholtz P."/>
            <person name="Klenk H.P."/>
        </authorList>
    </citation>
    <scope>NUCLEOTIDE SEQUENCE [LARGE SCALE GENOMIC DNA]</scope>
    <source>
        <strain evidence="8 9">DSM 13484</strain>
    </source>
</reference>
<dbReference type="PROSITE" id="PS50109">
    <property type="entry name" value="HIS_KIN"/>
    <property type="match status" value="1"/>
</dbReference>
<dbReference type="InterPro" id="IPR036890">
    <property type="entry name" value="HATPase_C_sf"/>
</dbReference>
<protein>
    <recommendedName>
        <fullName evidence="2">histidine kinase</fullName>
        <ecNumber evidence="2">2.7.13.3</ecNumber>
    </recommendedName>
</protein>
<dbReference type="EC" id="2.7.13.3" evidence="2"/>
<feature type="domain" description="Histidine kinase" evidence="7">
    <location>
        <begin position="35"/>
        <end position="245"/>
    </location>
</feature>
<dbReference type="InterPro" id="IPR004358">
    <property type="entry name" value="Sig_transdc_His_kin-like_C"/>
</dbReference>
<dbReference type="PANTHER" id="PTHR43711">
    <property type="entry name" value="TWO-COMPONENT HISTIDINE KINASE"/>
    <property type="match status" value="1"/>
</dbReference>
<dbReference type="Gene3D" id="1.10.287.130">
    <property type="match status" value="1"/>
</dbReference>
<keyword evidence="3" id="KW-0597">Phosphoprotein</keyword>
<organism evidence="8 9">
    <name type="scientific">Chitinophaga japonensis</name>
    <name type="common">Flexibacter japonensis</name>
    <dbReference type="NCBI Taxonomy" id="104662"/>
    <lineage>
        <taxon>Bacteria</taxon>
        <taxon>Pseudomonadati</taxon>
        <taxon>Bacteroidota</taxon>
        <taxon>Chitinophagia</taxon>
        <taxon>Chitinophagales</taxon>
        <taxon>Chitinophagaceae</taxon>
        <taxon>Chitinophaga</taxon>
    </lineage>
</organism>
<dbReference type="Gene3D" id="3.30.565.10">
    <property type="entry name" value="Histidine kinase-like ATPase, C-terminal domain"/>
    <property type="match status" value="1"/>
</dbReference>
<evidence type="ECO:0000313" key="8">
    <source>
        <dbReference type="EMBL" id="TWI86279.1"/>
    </source>
</evidence>
<dbReference type="AlphaFoldDB" id="A0A562SY53"/>
<dbReference type="Proteomes" id="UP000316778">
    <property type="component" value="Unassembled WGS sequence"/>
</dbReference>
<keyword evidence="9" id="KW-1185">Reference proteome</keyword>
<keyword evidence="6" id="KW-0902">Two-component regulatory system</keyword>
<dbReference type="OrthoDB" id="1301080at2"/>
<dbReference type="Pfam" id="PF00512">
    <property type="entry name" value="HisKA"/>
    <property type="match status" value="1"/>
</dbReference>
<evidence type="ECO:0000256" key="3">
    <source>
        <dbReference type="ARBA" id="ARBA00022553"/>
    </source>
</evidence>
<dbReference type="Pfam" id="PF02518">
    <property type="entry name" value="HATPase_c"/>
    <property type="match status" value="1"/>
</dbReference>
<dbReference type="InterPro" id="IPR005467">
    <property type="entry name" value="His_kinase_dom"/>
</dbReference>
<dbReference type="RefSeq" id="WP_145715963.1">
    <property type="nucleotide sequence ID" value="NZ_BAAAFY010000005.1"/>
</dbReference>
<evidence type="ECO:0000259" key="7">
    <source>
        <dbReference type="PROSITE" id="PS50109"/>
    </source>
</evidence>
<keyword evidence="5 8" id="KW-0418">Kinase</keyword>
<dbReference type="PANTHER" id="PTHR43711:SF1">
    <property type="entry name" value="HISTIDINE KINASE 1"/>
    <property type="match status" value="1"/>
</dbReference>
<evidence type="ECO:0000256" key="5">
    <source>
        <dbReference type="ARBA" id="ARBA00022777"/>
    </source>
</evidence>
<dbReference type="PRINTS" id="PR00344">
    <property type="entry name" value="BCTRLSENSOR"/>
</dbReference>
<dbReference type="InterPro" id="IPR003661">
    <property type="entry name" value="HisK_dim/P_dom"/>
</dbReference>
<dbReference type="SMART" id="SM00387">
    <property type="entry name" value="HATPase_c"/>
    <property type="match status" value="1"/>
</dbReference>
<dbReference type="SUPFAM" id="SSF47384">
    <property type="entry name" value="Homodimeric domain of signal transducing histidine kinase"/>
    <property type="match status" value="1"/>
</dbReference>
<comment type="caution">
    <text evidence="8">The sequence shown here is derived from an EMBL/GenBank/DDBJ whole genome shotgun (WGS) entry which is preliminary data.</text>
</comment>
<gene>
    <name evidence="8" type="ORF">LX66_3533</name>
</gene>
<evidence type="ECO:0000256" key="6">
    <source>
        <dbReference type="ARBA" id="ARBA00023012"/>
    </source>
</evidence>
<keyword evidence="4" id="KW-0808">Transferase</keyword>
<dbReference type="InterPro" id="IPR050736">
    <property type="entry name" value="Sensor_HK_Regulatory"/>
</dbReference>